<protein>
    <submittedName>
        <fullName evidence="4">Chondroitin proteoglycan 3</fullName>
    </submittedName>
</protein>
<dbReference type="PANTHER" id="PTHR37973:SF1">
    <property type="entry name" value="DICKKOPF_N DOMAIN-CONTAINING PROTEIN"/>
    <property type="match status" value="1"/>
</dbReference>
<keyword evidence="1" id="KW-0732">Signal</keyword>
<reference evidence="4" key="2">
    <citation type="submission" date="2019-09" db="UniProtKB">
        <authorList>
            <consortium name="WormBaseParasite"/>
        </authorList>
    </citation>
    <scope>IDENTIFICATION</scope>
</reference>
<dbReference type="AlphaFoldDB" id="A0A183FVC9"/>
<dbReference type="EMBL" id="UZAH01027421">
    <property type="protein sequence ID" value="VDO91515.1"/>
    <property type="molecule type" value="Genomic_DNA"/>
</dbReference>
<evidence type="ECO:0000256" key="1">
    <source>
        <dbReference type="SAM" id="SignalP"/>
    </source>
</evidence>
<keyword evidence="3" id="KW-1185">Reference proteome</keyword>
<accession>A0A183FVC9</accession>
<feature type="signal peptide" evidence="1">
    <location>
        <begin position="1"/>
        <end position="15"/>
    </location>
</feature>
<organism evidence="3 4">
    <name type="scientific">Heligmosomoides polygyrus</name>
    <name type="common">Parasitic roundworm</name>
    <dbReference type="NCBI Taxonomy" id="6339"/>
    <lineage>
        <taxon>Eukaryota</taxon>
        <taxon>Metazoa</taxon>
        <taxon>Ecdysozoa</taxon>
        <taxon>Nematoda</taxon>
        <taxon>Chromadorea</taxon>
        <taxon>Rhabditida</taxon>
        <taxon>Rhabditina</taxon>
        <taxon>Rhabditomorpha</taxon>
        <taxon>Strongyloidea</taxon>
        <taxon>Heligmosomidae</taxon>
        <taxon>Heligmosomoides</taxon>
    </lineage>
</organism>
<dbReference type="Proteomes" id="UP000050761">
    <property type="component" value="Unassembled WGS sequence"/>
</dbReference>
<evidence type="ECO:0000313" key="2">
    <source>
        <dbReference type="EMBL" id="VDO91515.1"/>
    </source>
</evidence>
<evidence type="ECO:0000313" key="4">
    <source>
        <dbReference type="WBParaSite" id="HPBE_0001225501-mRNA-1"/>
    </source>
</evidence>
<name>A0A183FVC9_HELPZ</name>
<reference evidence="2 3" key="1">
    <citation type="submission" date="2018-11" db="EMBL/GenBank/DDBJ databases">
        <authorList>
            <consortium name="Pathogen Informatics"/>
        </authorList>
    </citation>
    <scope>NUCLEOTIDE SEQUENCE [LARGE SCALE GENOMIC DNA]</scope>
</reference>
<sequence length="177" mass="19040">MELLILALIVTQALCYPPNDWIPNRWKRDIEGSGTEETSAVAASIDEALEKLRADDNSAGGTELVSTTTKLEKACKSMQTCFADDDCKGGKCFGTFVGKCDCSGCKNFFICQSDADCGGLKGACNKQIKLCDCNANAGFPLFFEALTKFCNQKTCTADTAEEDCFGLKCNPGRCVCL</sequence>
<dbReference type="InterPro" id="IPR039260">
    <property type="entry name" value="Cpg-3"/>
</dbReference>
<gene>
    <name evidence="2" type="ORF">HPBE_LOCUS12256</name>
</gene>
<feature type="chain" id="PRO_5044551666" evidence="1">
    <location>
        <begin position="16"/>
        <end position="177"/>
    </location>
</feature>
<proteinExistence type="predicted"/>
<dbReference type="WBParaSite" id="HPBE_0001225501-mRNA-1">
    <property type="protein sequence ID" value="HPBE_0001225501-mRNA-1"/>
    <property type="gene ID" value="HPBE_0001225501"/>
</dbReference>
<dbReference type="OrthoDB" id="5816387at2759"/>
<dbReference type="PANTHER" id="PTHR37973">
    <property type="entry name" value="CHONDROITIN PROTEOGLYCAN 3"/>
    <property type="match status" value="1"/>
</dbReference>
<evidence type="ECO:0000313" key="3">
    <source>
        <dbReference type="Proteomes" id="UP000050761"/>
    </source>
</evidence>
<accession>A0A3P8D5E7</accession>